<evidence type="ECO:0000313" key="3">
    <source>
        <dbReference type="EMBL" id="NNH02375.1"/>
    </source>
</evidence>
<accession>A0A7Y2LX52</accession>
<dbReference type="RefSeq" id="WP_167040710.1">
    <property type="nucleotide sequence ID" value="NZ_BAAANA010000003.1"/>
</dbReference>
<dbReference type="AlphaFoldDB" id="A0A7Y2LX52"/>
<dbReference type="InterPro" id="IPR005662">
    <property type="entry name" value="GTPase_Era-like"/>
</dbReference>
<dbReference type="GO" id="GO:0000028">
    <property type="term" value="P:ribosomal small subunit assembly"/>
    <property type="evidence" value="ECO:0007669"/>
    <property type="project" value="TreeGrafter"/>
</dbReference>
<dbReference type="SUPFAM" id="SSF52540">
    <property type="entry name" value="P-loop containing nucleoside triphosphate hydrolases"/>
    <property type="match status" value="1"/>
</dbReference>
<name>A0A7Y2LX52_9MICO</name>
<comment type="caution">
    <text evidence="3">The sequence shown here is derived from an EMBL/GenBank/DDBJ whole genome shotgun (WGS) entry which is preliminary data.</text>
</comment>
<dbReference type="InterPro" id="IPR006073">
    <property type="entry name" value="GTP-bd"/>
</dbReference>
<dbReference type="GO" id="GO:0005829">
    <property type="term" value="C:cytosol"/>
    <property type="evidence" value="ECO:0007669"/>
    <property type="project" value="TreeGrafter"/>
</dbReference>
<dbReference type="GO" id="GO:0005525">
    <property type="term" value="F:GTP binding"/>
    <property type="evidence" value="ECO:0007669"/>
    <property type="project" value="InterPro"/>
</dbReference>
<dbReference type="Pfam" id="PF01926">
    <property type="entry name" value="MMR_HSR1"/>
    <property type="match status" value="1"/>
</dbReference>
<evidence type="ECO:0000259" key="2">
    <source>
        <dbReference type="Pfam" id="PF01926"/>
    </source>
</evidence>
<dbReference type="PANTHER" id="PTHR42698:SF1">
    <property type="entry name" value="GTPASE ERA, MITOCHONDRIAL"/>
    <property type="match status" value="1"/>
</dbReference>
<keyword evidence="1" id="KW-0812">Transmembrane</keyword>
<dbReference type="EMBL" id="JABEMB010000001">
    <property type="protein sequence ID" value="NNH02375.1"/>
    <property type="molecule type" value="Genomic_DNA"/>
</dbReference>
<feature type="domain" description="G" evidence="2">
    <location>
        <begin position="52"/>
        <end position="189"/>
    </location>
</feature>
<dbReference type="Gene3D" id="3.40.50.300">
    <property type="entry name" value="P-loop containing nucleotide triphosphate hydrolases"/>
    <property type="match status" value="1"/>
</dbReference>
<reference evidence="3 4" key="1">
    <citation type="submission" date="2020-05" db="EMBL/GenBank/DDBJ databases">
        <title>MicrobeNet Type strains.</title>
        <authorList>
            <person name="Nicholson A.C."/>
        </authorList>
    </citation>
    <scope>NUCLEOTIDE SEQUENCE [LARGE SCALE GENOMIC DNA]</scope>
    <source>
        <strain evidence="3 4">JCM 14282</strain>
    </source>
</reference>
<proteinExistence type="predicted"/>
<feature type="transmembrane region" description="Helical" evidence="1">
    <location>
        <begin position="426"/>
        <end position="448"/>
    </location>
</feature>
<dbReference type="GO" id="GO:0019843">
    <property type="term" value="F:rRNA binding"/>
    <property type="evidence" value="ECO:0007669"/>
    <property type="project" value="TreeGrafter"/>
</dbReference>
<keyword evidence="1" id="KW-0472">Membrane</keyword>
<dbReference type="InterPro" id="IPR027417">
    <property type="entry name" value="P-loop_NTPase"/>
</dbReference>
<gene>
    <name evidence="3" type="ORF">HLA99_00625</name>
</gene>
<protein>
    <submittedName>
        <fullName evidence="3">GTP-binding protein HSR1</fullName>
    </submittedName>
</protein>
<organism evidence="3 4">
    <name type="scientific">Microbacterium ulmi</name>
    <dbReference type="NCBI Taxonomy" id="179095"/>
    <lineage>
        <taxon>Bacteria</taxon>
        <taxon>Bacillati</taxon>
        <taxon>Actinomycetota</taxon>
        <taxon>Actinomycetes</taxon>
        <taxon>Micrococcales</taxon>
        <taxon>Microbacteriaceae</taxon>
        <taxon>Microbacterium</taxon>
    </lineage>
</organism>
<feature type="transmembrane region" description="Helical" evidence="1">
    <location>
        <begin position="468"/>
        <end position="491"/>
    </location>
</feature>
<keyword evidence="4" id="KW-1185">Reference proteome</keyword>
<keyword evidence="1" id="KW-1133">Transmembrane helix</keyword>
<dbReference type="PANTHER" id="PTHR42698">
    <property type="entry name" value="GTPASE ERA"/>
    <property type="match status" value="1"/>
</dbReference>
<evidence type="ECO:0000256" key="1">
    <source>
        <dbReference type="SAM" id="Phobius"/>
    </source>
</evidence>
<dbReference type="Proteomes" id="UP000543598">
    <property type="component" value="Unassembled WGS sequence"/>
</dbReference>
<evidence type="ECO:0000313" key="4">
    <source>
        <dbReference type="Proteomes" id="UP000543598"/>
    </source>
</evidence>
<sequence>MARFPLAERVVDLRTAVDAVHARLADGVLQPARTTLSRAGERAQLSAEHTVVALAGATGAGKSTVFNLLVGADLARTSRQRPTTSLPLAAVAEHPEIAAGSAMLLEWLGVHERHELAVSPRHPDGLVLLDLPDHDSIVAEHRLRADHVTERADLLVWITNPQKYADAVLHSRYLAPLAGHGDSVVVVLNQLDRLTPDEARTCLADLERLVRADGLAARVLGTSARTGEGIAQLGSLVLRAVERREAATARLTEDIRGAARDLIAAIPAPAHDPVELESARRRLLGALGRAAGVPLVVEAVRDASLRDAVARTGWPPTRWLQRFRSDPLRTLGLRPARTSTDTADAPPAELVRTSLPTASPAVRAQVATATRDFVSAAALSGIAGERLNARAVSASSTITDALDSAVARTVRLRPARWWRAVDALQWLLLAAAVAGGAWLGILALLDYLRIPTDGLVPALPIGAVALPWPTVLLVGGIVVGLVVAGASRLASRTGANRRAERVATALEASVERVARERILGEVDAELTTLETARSAAARAAR</sequence>
<dbReference type="GO" id="GO:0043024">
    <property type="term" value="F:ribosomal small subunit binding"/>
    <property type="evidence" value="ECO:0007669"/>
    <property type="project" value="TreeGrafter"/>
</dbReference>